<accession>A0ABS5EES0</accession>
<dbReference type="EMBL" id="JAAEDI010000006">
    <property type="protein sequence ID" value="MBR0649516.1"/>
    <property type="molecule type" value="Genomic_DNA"/>
</dbReference>
<dbReference type="Pfam" id="PF05354">
    <property type="entry name" value="Phage_attach"/>
    <property type="match status" value="1"/>
</dbReference>
<evidence type="ECO:0000313" key="2">
    <source>
        <dbReference type="Proteomes" id="UP000698752"/>
    </source>
</evidence>
<protein>
    <recommendedName>
        <fullName evidence="3">Head-tail adaptor protein</fullName>
    </recommendedName>
</protein>
<evidence type="ECO:0008006" key="3">
    <source>
        <dbReference type="Google" id="ProtNLM"/>
    </source>
</evidence>
<reference evidence="2" key="1">
    <citation type="journal article" date="2021" name="Syst. Appl. Microbiol.">
        <title>Roseomonas hellenica sp. nov., isolated from roots of wild-growing Alkanna tinctoria.</title>
        <authorList>
            <person name="Rat A."/>
            <person name="Naranjo H.D."/>
            <person name="Lebbe L."/>
            <person name="Cnockaert M."/>
            <person name="Krigas N."/>
            <person name="Grigoriadou K."/>
            <person name="Maloupa E."/>
            <person name="Willems A."/>
        </authorList>
    </citation>
    <scope>NUCLEOTIDE SEQUENCE [LARGE SCALE GENOMIC DNA]</scope>
    <source>
        <strain evidence="2">LMG 31159</strain>
    </source>
</reference>
<dbReference type="Proteomes" id="UP000698752">
    <property type="component" value="Unassembled WGS sequence"/>
</dbReference>
<comment type="caution">
    <text evidence="1">The sequence shown here is derived from an EMBL/GenBank/DDBJ whole genome shotgun (WGS) entry which is preliminary data.</text>
</comment>
<gene>
    <name evidence="1" type="ORF">GXW78_07585</name>
</gene>
<evidence type="ECO:0000313" key="1">
    <source>
        <dbReference type="EMBL" id="MBR0649516.1"/>
    </source>
</evidence>
<dbReference type="RefSeq" id="WP_211867532.1">
    <property type="nucleotide sequence ID" value="NZ_JAAEDI010000006.1"/>
</dbReference>
<proteinExistence type="predicted"/>
<name>A0ABS5EES0_9PROT</name>
<organism evidence="1 2">
    <name type="scientific">Neoroseomonas terrae</name>
    <dbReference type="NCBI Taxonomy" id="424799"/>
    <lineage>
        <taxon>Bacteria</taxon>
        <taxon>Pseudomonadati</taxon>
        <taxon>Pseudomonadota</taxon>
        <taxon>Alphaproteobacteria</taxon>
        <taxon>Acetobacterales</taxon>
        <taxon>Acetobacteraceae</taxon>
        <taxon>Neoroseomonas</taxon>
    </lineage>
</organism>
<sequence>MSVFDDAVAALHSDPNLSTACTWSAGPARAPAGPVAFRGIESRPEMQEFGGATLGTVTPRREVNVPRAALPVDPERGDRITIGAEAFKVETAELDIEGVTWRLTLSETE</sequence>
<dbReference type="InterPro" id="IPR008018">
    <property type="entry name" value="Phage_tail_attach_FII"/>
</dbReference>
<keyword evidence="2" id="KW-1185">Reference proteome</keyword>